<feature type="domain" description="Disease resistance R13L4/SHOC-2-like LRR" evidence="12">
    <location>
        <begin position="125"/>
        <end position="234"/>
    </location>
</feature>
<evidence type="ECO:0000313" key="13">
    <source>
        <dbReference type="EMBL" id="KAG6510957.1"/>
    </source>
</evidence>
<evidence type="ECO:0000256" key="5">
    <source>
        <dbReference type="ARBA" id="ARBA00022729"/>
    </source>
</evidence>
<comment type="caution">
    <text evidence="13">The sequence shown here is derived from an EMBL/GenBank/DDBJ whole genome shotgun (WGS) entry which is preliminary data.</text>
</comment>
<evidence type="ECO:0008006" key="15">
    <source>
        <dbReference type="Google" id="ProtNLM"/>
    </source>
</evidence>
<protein>
    <recommendedName>
        <fullName evidence="15">Leucine-rich repeat-containing N-terminal plant-type domain-containing protein</fullName>
    </recommendedName>
</protein>
<feature type="chain" id="PRO_5035187388" description="Leucine-rich repeat-containing N-terminal plant-type domain-containing protein" evidence="10">
    <location>
        <begin position="25"/>
        <end position="495"/>
    </location>
</feature>
<dbReference type="Pfam" id="PF08263">
    <property type="entry name" value="LRRNT_2"/>
    <property type="match status" value="1"/>
</dbReference>
<evidence type="ECO:0000256" key="8">
    <source>
        <dbReference type="ARBA" id="ARBA00023136"/>
    </source>
</evidence>
<evidence type="ECO:0000256" key="6">
    <source>
        <dbReference type="ARBA" id="ARBA00022737"/>
    </source>
</evidence>
<name>A0A8J5LE64_ZINOF</name>
<dbReference type="Pfam" id="PF13855">
    <property type="entry name" value="LRR_8"/>
    <property type="match status" value="1"/>
</dbReference>
<keyword evidence="14" id="KW-1185">Reference proteome</keyword>
<dbReference type="Pfam" id="PF13516">
    <property type="entry name" value="LRR_6"/>
    <property type="match status" value="1"/>
</dbReference>
<dbReference type="FunFam" id="3.80.10.10:FF:000041">
    <property type="entry name" value="LRR receptor-like serine/threonine-protein kinase ERECTA"/>
    <property type="match status" value="1"/>
</dbReference>
<evidence type="ECO:0000259" key="12">
    <source>
        <dbReference type="Pfam" id="PF23598"/>
    </source>
</evidence>
<dbReference type="FunFam" id="3.80.10.10:FF:000400">
    <property type="entry name" value="Nuclear pore complex protein NUP107"/>
    <property type="match status" value="1"/>
</dbReference>
<keyword evidence="4" id="KW-0812">Transmembrane</keyword>
<dbReference type="PROSITE" id="PS51450">
    <property type="entry name" value="LRR"/>
    <property type="match status" value="3"/>
</dbReference>
<dbReference type="PANTHER" id="PTHR47988">
    <property type="entry name" value="SOMATIC EMBRYOGENESIS RECEPTOR KINASE 1"/>
    <property type="match status" value="1"/>
</dbReference>
<keyword evidence="5 10" id="KW-0732">Signal</keyword>
<keyword evidence="6" id="KW-0677">Repeat</keyword>
<dbReference type="Pfam" id="PF00560">
    <property type="entry name" value="LRR_1"/>
    <property type="match status" value="4"/>
</dbReference>
<dbReference type="InterPro" id="IPR032675">
    <property type="entry name" value="LRR_dom_sf"/>
</dbReference>
<dbReference type="Pfam" id="PF23598">
    <property type="entry name" value="LRR_14"/>
    <property type="match status" value="1"/>
</dbReference>
<evidence type="ECO:0000256" key="1">
    <source>
        <dbReference type="ARBA" id="ARBA00004236"/>
    </source>
</evidence>
<keyword evidence="3" id="KW-0433">Leucine-rich repeat</keyword>
<evidence type="ECO:0000256" key="3">
    <source>
        <dbReference type="ARBA" id="ARBA00022614"/>
    </source>
</evidence>
<dbReference type="SMART" id="SM00365">
    <property type="entry name" value="LRR_SD22"/>
    <property type="match status" value="4"/>
</dbReference>
<proteinExistence type="predicted"/>
<evidence type="ECO:0000256" key="9">
    <source>
        <dbReference type="ARBA" id="ARBA00023180"/>
    </source>
</evidence>
<dbReference type="InterPro" id="IPR003591">
    <property type="entry name" value="Leu-rich_rpt_typical-subtyp"/>
</dbReference>
<evidence type="ECO:0000256" key="7">
    <source>
        <dbReference type="ARBA" id="ARBA00022989"/>
    </source>
</evidence>
<dbReference type="FunFam" id="3.80.10.10:FF:000383">
    <property type="entry name" value="Leucine-rich repeat receptor protein kinase EMS1"/>
    <property type="match status" value="1"/>
</dbReference>
<dbReference type="InterPro" id="IPR013210">
    <property type="entry name" value="LRR_N_plant-typ"/>
</dbReference>
<evidence type="ECO:0000256" key="4">
    <source>
        <dbReference type="ARBA" id="ARBA00022692"/>
    </source>
</evidence>
<dbReference type="SMART" id="SM00369">
    <property type="entry name" value="LRR_TYP"/>
    <property type="match status" value="8"/>
</dbReference>
<accession>A0A8J5LE64</accession>
<keyword evidence="7" id="KW-1133">Transmembrane helix</keyword>
<sequence length="495" mass="54705">MVSPSFSKLFIFLLITRAICCCLGQGGGDGGATVRCIQSERRALLAIISNTSSNGLSGEGFSSWTGDDCCRWKGVTCDNATDRITELDLSFSHLVGQIPESLGNDLAHLVSLNLSYNDISGRIPESLGKLVRLQEVRLYDNHISGQIPEAIGNLQNLRVLHLELNSITGQIPRTMGDLCNLTELDLSSNNITGRIPESLGKLVKLQEVRLFDNLISGQIPETIGNLPNLRVMHLEGNSITGQIPRTMGDLCNLTELDLSSNNITGRIPESLWKLGKLQENLPNLRVLHLEGNSITGQIPRTMGDMCNLTELDLSHNKIYGELTDLLDGLSSCAQGASLSSLNVEGNNLSGRIPTSLSKLSQIQNLYLSSNSFRGDVTGAHFSNLTNLYHLDISNNSLNVMLPTDWIPPFNNVLYISMSYCRLPAFPNWIRNQTSLQFLYLSSVGMSGNLPVWFGTIFMKQNLRVALFRSIDRSSDWIYVQLALKYGRLKSKWQRT</sequence>
<dbReference type="Proteomes" id="UP000734854">
    <property type="component" value="Unassembled WGS sequence"/>
</dbReference>
<dbReference type="SUPFAM" id="SSF52047">
    <property type="entry name" value="RNI-like"/>
    <property type="match status" value="1"/>
</dbReference>
<evidence type="ECO:0000259" key="11">
    <source>
        <dbReference type="Pfam" id="PF08263"/>
    </source>
</evidence>
<dbReference type="GO" id="GO:0005886">
    <property type="term" value="C:plasma membrane"/>
    <property type="evidence" value="ECO:0007669"/>
    <property type="project" value="UniProtKB-SubCell"/>
</dbReference>
<reference evidence="13 14" key="1">
    <citation type="submission" date="2020-08" db="EMBL/GenBank/DDBJ databases">
        <title>Plant Genome Project.</title>
        <authorList>
            <person name="Zhang R.-G."/>
        </authorList>
    </citation>
    <scope>NUCLEOTIDE SEQUENCE [LARGE SCALE GENOMIC DNA]</scope>
    <source>
        <tissue evidence="13">Rhizome</tissue>
    </source>
</reference>
<dbReference type="SUPFAM" id="SSF52058">
    <property type="entry name" value="L domain-like"/>
    <property type="match status" value="1"/>
</dbReference>
<organism evidence="13 14">
    <name type="scientific">Zingiber officinale</name>
    <name type="common">Ginger</name>
    <name type="synonym">Amomum zingiber</name>
    <dbReference type="NCBI Taxonomy" id="94328"/>
    <lineage>
        <taxon>Eukaryota</taxon>
        <taxon>Viridiplantae</taxon>
        <taxon>Streptophyta</taxon>
        <taxon>Embryophyta</taxon>
        <taxon>Tracheophyta</taxon>
        <taxon>Spermatophyta</taxon>
        <taxon>Magnoliopsida</taxon>
        <taxon>Liliopsida</taxon>
        <taxon>Zingiberales</taxon>
        <taxon>Zingiberaceae</taxon>
        <taxon>Zingiber</taxon>
    </lineage>
</organism>
<dbReference type="AlphaFoldDB" id="A0A8J5LE64"/>
<feature type="signal peptide" evidence="10">
    <location>
        <begin position="1"/>
        <end position="24"/>
    </location>
</feature>
<keyword evidence="9" id="KW-0325">Glycoprotein</keyword>
<dbReference type="Gene3D" id="3.80.10.10">
    <property type="entry name" value="Ribonuclease Inhibitor"/>
    <property type="match status" value="3"/>
</dbReference>
<dbReference type="InterPro" id="IPR055414">
    <property type="entry name" value="LRR_R13L4/SHOC2-like"/>
</dbReference>
<keyword evidence="8" id="KW-0472">Membrane</keyword>
<dbReference type="EMBL" id="JACMSC010000008">
    <property type="protein sequence ID" value="KAG6510957.1"/>
    <property type="molecule type" value="Genomic_DNA"/>
</dbReference>
<gene>
    <name evidence="13" type="ORF">ZIOFF_029004</name>
</gene>
<evidence type="ECO:0000313" key="14">
    <source>
        <dbReference type="Proteomes" id="UP000734854"/>
    </source>
</evidence>
<comment type="subcellular location">
    <subcellularLocation>
        <location evidence="1">Cell membrane</location>
    </subcellularLocation>
</comment>
<dbReference type="InterPro" id="IPR001611">
    <property type="entry name" value="Leu-rich_rpt"/>
</dbReference>
<feature type="domain" description="Leucine-rich repeat-containing N-terminal plant-type" evidence="11">
    <location>
        <begin position="38"/>
        <end position="78"/>
    </location>
</feature>
<keyword evidence="2" id="KW-1003">Cell membrane</keyword>
<evidence type="ECO:0000256" key="2">
    <source>
        <dbReference type="ARBA" id="ARBA00022475"/>
    </source>
</evidence>
<dbReference type="PRINTS" id="PR00019">
    <property type="entry name" value="LEURICHRPT"/>
</dbReference>
<evidence type="ECO:0000256" key="10">
    <source>
        <dbReference type="SAM" id="SignalP"/>
    </source>
</evidence>